<name>A0ACB8Y6Q7_ARCLA</name>
<reference evidence="1 2" key="2">
    <citation type="journal article" date="2022" name="Mol. Ecol. Resour.">
        <title>The genomes of chicory, endive, great burdock and yacon provide insights into Asteraceae paleo-polyploidization history and plant inulin production.</title>
        <authorList>
            <person name="Fan W."/>
            <person name="Wang S."/>
            <person name="Wang H."/>
            <person name="Wang A."/>
            <person name="Jiang F."/>
            <person name="Liu H."/>
            <person name="Zhao H."/>
            <person name="Xu D."/>
            <person name="Zhang Y."/>
        </authorList>
    </citation>
    <scope>NUCLEOTIDE SEQUENCE [LARGE SCALE GENOMIC DNA]</scope>
    <source>
        <strain evidence="2">cv. Niubang</strain>
    </source>
</reference>
<organism evidence="1 2">
    <name type="scientific">Arctium lappa</name>
    <name type="common">Greater burdock</name>
    <name type="synonym">Lappa major</name>
    <dbReference type="NCBI Taxonomy" id="4217"/>
    <lineage>
        <taxon>Eukaryota</taxon>
        <taxon>Viridiplantae</taxon>
        <taxon>Streptophyta</taxon>
        <taxon>Embryophyta</taxon>
        <taxon>Tracheophyta</taxon>
        <taxon>Spermatophyta</taxon>
        <taxon>Magnoliopsida</taxon>
        <taxon>eudicotyledons</taxon>
        <taxon>Gunneridae</taxon>
        <taxon>Pentapetalae</taxon>
        <taxon>asterids</taxon>
        <taxon>campanulids</taxon>
        <taxon>Asterales</taxon>
        <taxon>Asteraceae</taxon>
        <taxon>Carduoideae</taxon>
        <taxon>Cardueae</taxon>
        <taxon>Arctiinae</taxon>
        <taxon>Arctium</taxon>
    </lineage>
</organism>
<keyword evidence="2" id="KW-1185">Reference proteome</keyword>
<evidence type="ECO:0000313" key="1">
    <source>
        <dbReference type="EMBL" id="KAI3679095.1"/>
    </source>
</evidence>
<comment type="caution">
    <text evidence="1">The sequence shown here is derived from an EMBL/GenBank/DDBJ whole genome shotgun (WGS) entry which is preliminary data.</text>
</comment>
<evidence type="ECO:0000313" key="2">
    <source>
        <dbReference type="Proteomes" id="UP001055879"/>
    </source>
</evidence>
<proteinExistence type="predicted"/>
<reference evidence="2" key="1">
    <citation type="journal article" date="2022" name="Mol. Ecol. Resour.">
        <title>The genomes of chicory, endive, great burdock and yacon provide insights into Asteraceae palaeo-polyploidization history and plant inulin production.</title>
        <authorList>
            <person name="Fan W."/>
            <person name="Wang S."/>
            <person name="Wang H."/>
            <person name="Wang A."/>
            <person name="Jiang F."/>
            <person name="Liu H."/>
            <person name="Zhao H."/>
            <person name="Xu D."/>
            <person name="Zhang Y."/>
        </authorList>
    </citation>
    <scope>NUCLEOTIDE SEQUENCE [LARGE SCALE GENOMIC DNA]</scope>
    <source>
        <strain evidence="2">cv. Niubang</strain>
    </source>
</reference>
<gene>
    <name evidence="1" type="ORF">L6452_38403</name>
</gene>
<dbReference type="Proteomes" id="UP001055879">
    <property type="component" value="Linkage Group LG14"/>
</dbReference>
<sequence>MASMNITKQKQTIICENIFMKLKETLQVLTITLLSLLLPLSFLLLSRLSTADYLLSLNADFPATAKPSSFIFFSLLLKYIPLTPLHLLVSLICIASLVHALNDGRRTTFPSFSGSPVTNVRPRLYTAWIVLCTLQVCVGLGIEGSIGAGVEGGGFGDDESNFVCRVVFFLGLHGTTVYWSRVIVKPVVDDTMFGFEVEERWVDRVVMGVSLGGLWWWRLRDEVESLVRVVEVAEMGAVEVMGWWLYYVVVMIGMVRVVKGLIWFGVILLYRKVELEMRDVDIDNGSSSLRVQEKV</sequence>
<accession>A0ACB8Y6Q7</accession>
<dbReference type="EMBL" id="CM042060">
    <property type="protein sequence ID" value="KAI3679095.1"/>
    <property type="molecule type" value="Genomic_DNA"/>
</dbReference>
<protein>
    <submittedName>
        <fullName evidence="1">Uncharacterized protein</fullName>
    </submittedName>
</protein>